<name>A0A8K0L5M9_9PEZI</name>
<dbReference type="Proteomes" id="UP000809789">
    <property type="component" value="Unassembled WGS sequence"/>
</dbReference>
<organism evidence="5 6">
    <name type="scientific">Elsinoe batatas</name>
    <dbReference type="NCBI Taxonomy" id="2601811"/>
    <lineage>
        <taxon>Eukaryota</taxon>
        <taxon>Fungi</taxon>
        <taxon>Dikarya</taxon>
        <taxon>Ascomycota</taxon>
        <taxon>Pezizomycotina</taxon>
        <taxon>Dothideomycetes</taxon>
        <taxon>Dothideomycetidae</taxon>
        <taxon>Myriangiales</taxon>
        <taxon>Elsinoaceae</taxon>
        <taxon>Elsinoe</taxon>
    </lineage>
</organism>
<feature type="region of interest" description="Disordered" evidence="3">
    <location>
        <begin position="329"/>
        <end position="419"/>
    </location>
</feature>
<keyword evidence="1 2" id="KW-0694">RNA-binding</keyword>
<dbReference type="Pfam" id="PF04059">
    <property type="entry name" value="RRM_2"/>
    <property type="match status" value="1"/>
</dbReference>
<evidence type="ECO:0000256" key="3">
    <source>
        <dbReference type="SAM" id="MobiDB-lite"/>
    </source>
</evidence>
<evidence type="ECO:0000259" key="4">
    <source>
        <dbReference type="PROSITE" id="PS50102"/>
    </source>
</evidence>
<dbReference type="GO" id="GO:0003723">
    <property type="term" value="F:RNA binding"/>
    <property type="evidence" value="ECO:0007669"/>
    <property type="project" value="UniProtKB-UniRule"/>
</dbReference>
<dbReference type="InterPro" id="IPR007201">
    <property type="entry name" value="Mei2-like_Rrm_C"/>
</dbReference>
<gene>
    <name evidence="5" type="ORF">KVT40_001788</name>
</gene>
<dbReference type="InterPro" id="IPR000504">
    <property type="entry name" value="RRM_dom"/>
</dbReference>
<accession>A0A8K0L5M9</accession>
<keyword evidence="6" id="KW-1185">Reference proteome</keyword>
<dbReference type="PANTHER" id="PTHR23189">
    <property type="entry name" value="RNA RECOGNITION MOTIF-CONTAINING"/>
    <property type="match status" value="1"/>
</dbReference>
<comment type="caution">
    <text evidence="5">The sequence shown here is derived from an EMBL/GenBank/DDBJ whole genome shotgun (WGS) entry which is preliminary data.</text>
</comment>
<reference evidence="5" key="1">
    <citation type="submission" date="2021-07" db="EMBL/GenBank/DDBJ databases">
        <title>Elsinoe batatas strain:CRI-CJ2 Genome sequencing and assembly.</title>
        <authorList>
            <person name="Huang L."/>
        </authorList>
    </citation>
    <scope>NUCLEOTIDE SEQUENCE</scope>
    <source>
        <strain evidence="5">CRI-CJ2</strain>
    </source>
</reference>
<evidence type="ECO:0000313" key="6">
    <source>
        <dbReference type="Proteomes" id="UP000809789"/>
    </source>
</evidence>
<protein>
    <recommendedName>
        <fullName evidence="4">RRM domain-containing protein</fullName>
    </recommendedName>
</protein>
<evidence type="ECO:0000256" key="1">
    <source>
        <dbReference type="ARBA" id="ARBA00022884"/>
    </source>
</evidence>
<evidence type="ECO:0000256" key="2">
    <source>
        <dbReference type="PROSITE-ProRule" id="PRU00176"/>
    </source>
</evidence>
<feature type="domain" description="RRM" evidence="4">
    <location>
        <begin position="435"/>
        <end position="519"/>
    </location>
</feature>
<dbReference type="AlphaFoldDB" id="A0A8K0L5M9"/>
<dbReference type="OrthoDB" id="417481at2759"/>
<evidence type="ECO:0000313" key="5">
    <source>
        <dbReference type="EMBL" id="KAG8630169.1"/>
    </source>
</evidence>
<proteinExistence type="predicted"/>
<sequence>MSVGRRHPAGWIGGSVRANQVPPSLTSGQNALNSAELGGNPFENLHLHLPLLLLLTIVTAPHLPDGTMSVNKNEQPKAGFKCSTVPSDKQTSSRSSSTHINDSTISDTTNPTISLSELQDALPSIPASKMPNMATTADFVESKHGITHFVEFAGLATDQANMILASTATHVLDRVIRHQDGFYTTIWLVFDDIRLAERIVSENDPHIVRFVPTDEALAFLGANKSYFKVAVSHNKSVNLAHPIGQISVSVTHDTSKTPQEVHAAVVDLANTYGDPFVIALDGYYGGINWQFVVEYHTISSVASIVKSFGLETGQIITDGISARIHPAVIEHTPATPAPRREVQTSATGRTSWVGDRLLSQQTGGSSRPPTRPRHYQGPGGYGYGSFDPSTPSHAQRFSMHRSHHNLSGPGRPRSHDHSNQDVDIANIENGSDVRTTLMIRNLPRSFGYEDVQRVLDISSKGYFDFLYVRMDFSQSVNIGYAFVNFARPEYIVPFIKARCGKPWPGVAHRRLFEVSYATIQGQDCLIQKFRNSSVMAEYTKFRPKLLYTVDDHNIPAGNVPGDEAPFPEIDNRQKFARSVDNAKTIGLYPPRGFKGGHKARRPQTQYDRGTPGYMQDEAAYVQRSGRRFFNPDLDQHGYAGQVNFGPIGRPGGGYQQAIPRYLPALPTIDAFAGAEAYYPPAPAAYGYHFGAHPSGFHHY</sequence>
<dbReference type="InterPro" id="IPR035979">
    <property type="entry name" value="RBD_domain_sf"/>
</dbReference>
<feature type="region of interest" description="Disordered" evidence="3">
    <location>
        <begin position="68"/>
        <end position="112"/>
    </location>
</feature>
<feature type="compositionally biased region" description="Polar residues" evidence="3">
    <location>
        <begin position="17"/>
        <end position="27"/>
    </location>
</feature>
<dbReference type="SUPFAM" id="SSF54928">
    <property type="entry name" value="RNA-binding domain, RBD"/>
    <property type="match status" value="1"/>
</dbReference>
<feature type="compositionally biased region" description="Polar residues" evidence="3">
    <location>
        <begin position="358"/>
        <end position="368"/>
    </location>
</feature>
<dbReference type="PROSITE" id="PS50102">
    <property type="entry name" value="RRM"/>
    <property type="match status" value="1"/>
</dbReference>
<feature type="region of interest" description="Disordered" evidence="3">
    <location>
        <begin position="1"/>
        <end position="27"/>
    </location>
</feature>
<dbReference type="EMBL" id="JAESVG020000002">
    <property type="protein sequence ID" value="KAG8630169.1"/>
    <property type="molecule type" value="Genomic_DNA"/>
</dbReference>
<feature type="compositionally biased region" description="Low complexity" evidence="3">
    <location>
        <begin position="87"/>
        <end position="104"/>
    </location>
</feature>
<feature type="region of interest" description="Disordered" evidence="3">
    <location>
        <begin position="590"/>
        <end position="611"/>
    </location>
</feature>